<dbReference type="GO" id="GO:0016491">
    <property type="term" value="F:oxidoreductase activity"/>
    <property type="evidence" value="ECO:0007669"/>
    <property type="project" value="InterPro"/>
</dbReference>
<dbReference type="InterPro" id="IPR050553">
    <property type="entry name" value="Thioredoxin_ResA/DsbE_sf"/>
</dbReference>
<evidence type="ECO:0000259" key="2">
    <source>
        <dbReference type="PROSITE" id="PS51352"/>
    </source>
</evidence>
<dbReference type="PROSITE" id="PS51352">
    <property type="entry name" value="THIOREDOXIN_2"/>
    <property type="match status" value="1"/>
</dbReference>
<keyword evidence="4" id="KW-1185">Reference proteome</keyword>
<accession>A0A1M6B552</accession>
<evidence type="ECO:0000313" key="4">
    <source>
        <dbReference type="Proteomes" id="UP000324781"/>
    </source>
</evidence>
<dbReference type="InterPro" id="IPR036249">
    <property type="entry name" value="Thioredoxin-like_sf"/>
</dbReference>
<dbReference type="PANTHER" id="PTHR42852">
    <property type="entry name" value="THIOL:DISULFIDE INTERCHANGE PROTEIN DSBE"/>
    <property type="match status" value="1"/>
</dbReference>
<dbReference type="OrthoDB" id="9809733at2"/>
<dbReference type="Pfam" id="PF00578">
    <property type="entry name" value="AhpC-TSA"/>
    <property type="match status" value="1"/>
</dbReference>
<name>A0A1M6B552_9FIRM</name>
<dbReference type="CDD" id="cd02966">
    <property type="entry name" value="TlpA_like_family"/>
    <property type="match status" value="1"/>
</dbReference>
<dbReference type="InterPro" id="IPR000866">
    <property type="entry name" value="AhpC/TSA"/>
</dbReference>
<dbReference type="InterPro" id="IPR017937">
    <property type="entry name" value="Thioredoxin_CS"/>
</dbReference>
<dbReference type="SUPFAM" id="SSF52833">
    <property type="entry name" value="Thioredoxin-like"/>
    <property type="match status" value="1"/>
</dbReference>
<dbReference type="PROSITE" id="PS00194">
    <property type="entry name" value="THIOREDOXIN_1"/>
    <property type="match status" value="1"/>
</dbReference>
<evidence type="ECO:0000313" key="3">
    <source>
        <dbReference type="EMBL" id="SHI43884.1"/>
    </source>
</evidence>
<dbReference type="GO" id="GO:0016209">
    <property type="term" value="F:antioxidant activity"/>
    <property type="evidence" value="ECO:0007669"/>
    <property type="project" value="InterPro"/>
</dbReference>
<dbReference type="Gene3D" id="3.40.30.10">
    <property type="entry name" value="Glutaredoxin"/>
    <property type="match status" value="1"/>
</dbReference>
<feature type="domain" description="Thioredoxin" evidence="2">
    <location>
        <begin position="63"/>
        <end position="205"/>
    </location>
</feature>
<organism evidence="3 4">
    <name type="scientific">Thermoclostridium caenicola</name>
    <dbReference type="NCBI Taxonomy" id="659425"/>
    <lineage>
        <taxon>Bacteria</taxon>
        <taxon>Bacillati</taxon>
        <taxon>Bacillota</taxon>
        <taxon>Clostridia</taxon>
        <taxon>Eubacteriales</taxon>
        <taxon>Oscillospiraceae</taxon>
        <taxon>Thermoclostridium</taxon>
    </lineage>
</organism>
<dbReference type="InterPro" id="IPR013766">
    <property type="entry name" value="Thioredoxin_domain"/>
</dbReference>
<sequence length="207" mass="22872">MTKTTKTLLAIAVFAVFLAGAVILYNNLSERYPAENPLGTPEPGTQEPPVQGVSESPEPGTTEKARLEAPDFTAVDDEGNEVRLSDFRGTPVVLNFWASWCGPCRSEMPAFNKVSQEYSEDELVFLMVDLVDGQRETVETGRAYIEENGFTFRVLYDTTQDAAYTYGIRSIPSTLFIDKDGYIVAGVEGALREEILRRGIALILESE</sequence>
<dbReference type="EMBL" id="FQZP01000002">
    <property type="protein sequence ID" value="SHI43884.1"/>
    <property type="molecule type" value="Genomic_DNA"/>
</dbReference>
<dbReference type="RefSeq" id="WP_149677476.1">
    <property type="nucleotide sequence ID" value="NZ_DAONMB010000028.1"/>
</dbReference>
<feature type="region of interest" description="Disordered" evidence="1">
    <location>
        <begin position="35"/>
        <end position="67"/>
    </location>
</feature>
<dbReference type="AlphaFoldDB" id="A0A1M6B552"/>
<proteinExistence type="predicted"/>
<reference evidence="3 4" key="1">
    <citation type="submission" date="2016-11" db="EMBL/GenBank/DDBJ databases">
        <authorList>
            <person name="Varghese N."/>
            <person name="Submissions S."/>
        </authorList>
    </citation>
    <scope>NUCLEOTIDE SEQUENCE [LARGE SCALE GENOMIC DNA]</scope>
    <source>
        <strain evidence="3 4">DSM 19027</strain>
    </source>
</reference>
<gene>
    <name evidence="3" type="ORF">SAMN05444373_100273</name>
</gene>
<dbReference type="Proteomes" id="UP000324781">
    <property type="component" value="Unassembled WGS sequence"/>
</dbReference>
<dbReference type="PANTHER" id="PTHR42852:SF17">
    <property type="entry name" value="THIOREDOXIN-LIKE PROTEIN HI_1115"/>
    <property type="match status" value="1"/>
</dbReference>
<evidence type="ECO:0000256" key="1">
    <source>
        <dbReference type="SAM" id="MobiDB-lite"/>
    </source>
</evidence>
<protein>
    <submittedName>
        <fullName evidence="3">Peroxiredoxin</fullName>
    </submittedName>
</protein>